<protein>
    <submittedName>
        <fullName evidence="2">Uncharacterized protein</fullName>
    </submittedName>
</protein>
<name>A0A4C1ZZU2_EUMVA</name>
<dbReference type="Proteomes" id="UP000299102">
    <property type="component" value="Unassembled WGS sequence"/>
</dbReference>
<feature type="region of interest" description="Disordered" evidence="1">
    <location>
        <begin position="67"/>
        <end position="86"/>
    </location>
</feature>
<reference evidence="2 3" key="1">
    <citation type="journal article" date="2019" name="Commun. Biol.">
        <title>The bagworm genome reveals a unique fibroin gene that provides high tensile strength.</title>
        <authorList>
            <person name="Kono N."/>
            <person name="Nakamura H."/>
            <person name="Ohtoshi R."/>
            <person name="Tomita M."/>
            <person name="Numata K."/>
            <person name="Arakawa K."/>
        </authorList>
    </citation>
    <scope>NUCLEOTIDE SEQUENCE [LARGE SCALE GENOMIC DNA]</scope>
</reference>
<dbReference type="EMBL" id="BGZK01002243">
    <property type="protein sequence ID" value="GBP92147.1"/>
    <property type="molecule type" value="Genomic_DNA"/>
</dbReference>
<dbReference type="AlphaFoldDB" id="A0A4C1ZZU2"/>
<evidence type="ECO:0000256" key="1">
    <source>
        <dbReference type="SAM" id="MobiDB-lite"/>
    </source>
</evidence>
<proteinExistence type="predicted"/>
<accession>A0A4C1ZZU2</accession>
<organism evidence="2 3">
    <name type="scientific">Eumeta variegata</name>
    <name type="common">Bagworm moth</name>
    <name type="synonym">Eumeta japonica</name>
    <dbReference type="NCBI Taxonomy" id="151549"/>
    <lineage>
        <taxon>Eukaryota</taxon>
        <taxon>Metazoa</taxon>
        <taxon>Ecdysozoa</taxon>
        <taxon>Arthropoda</taxon>
        <taxon>Hexapoda</taxon>
        <taxon>Insecta</taxon>
        <taxon>Pterygota</taxon>
        <taxon>Neoptera</taxon>
        <taxon>Endopterygota</taxon>
        <taxon>Lepidoptera</taxon>
        <taxon>Glossata</taxon>
        <taxon>Ditrysia</taxon>
        <taxon>Tineoidea</taxon>
        <taxon>Psychidae</taxon>
        <taxon>Oiketicinae</taxon>
        <taxon>Eumeta</taxon>
    </lineage>
</organism>
<evidence type="ECO:0000313" key="3">
    <source>
        <dbReference type="Proteomes" id="UP000299102"/>
    </source>
</evidence>
<evidence type="ECO:0000313" key="2">
    <source>
        <dbReference type="EMBL" id="GBP92147.1"/>
    </source>
</evidence>
<gene>
    <name evidence="2" type="ORF">EVAR_66638_1</name>
</gene>
<sequence length="86" mass="9590">MPHMTSTLSSATTSLPFLREKISKKSKYFLLYVDTEATNDIYPNPYLVGGHPEGLRECQKMTAVTERQNLSQHRSGATMPSSVLSI</sequence>
<comment type="caution">
    <text evidence="2">The sequence shown here is derived from an EMBL/GenBank/DDBJ whole genome shotgun (WGS) entry which is preliminary data.</text>
</comment>
<keyword evidence="3" id="KW-1185">Reference proteome</keyword>